<dbReference type="InterPro" id="IPR012677">
    <property type="entry name" value="Nucleotide-bd_a/b_plait_sf"/>
</dbReference>
<dbReference type="CDD" id="cd12223">
    <property type="entry name" value="RRM_SR140"/>
    <property type="match status" value="1"/>
</dbReference>
<evidence type="ECO:0000259" key="6">
    <source>
        <dbReference type="PROSITE" id="PS50128"/>
    </source>
</evidence>
<evidence type="ECO:0000259" key="7">
    <source>
        <dbReference type="PROSITE" id="PS50800"/>
    </source>
</evidence>
<dbReference type="OMA" id="FKSRVCN"/>
<feature type="domain" description="CID" evidence="8">
    <location>
        <begin position="443"/>
        <end position="588"/>
    </location>
</feature>
<feature type="domain" description="SURP motif" evidence="6">
    <location>
        <begin position="335"/>
        <end position="378"/>
    </location>
</feature>
<dbReference type="SUPFAM" id="SSF54928">
    <property type="entry name" value="RNA-binding domain, RBD"/>
    <property type="match status" value="1"/>
</dbReference>
<evidence type="ECO:0000313" key="10">
    <source>
        <dbReference type="Proteomes" id="UP000036987"/>
    </source>
</evidence>
<dbReference type="SMART" id="SM00582">
    <property type="entry name" value="RPR"/>
    <property type="match status" value="1"/>
</dbReference>
<evidence type="ECO:0000313" key="9">
    <source>
        <dbReference type="EMBL" id="KMZ73400.1"/>
    </source>
</evidence>
<dbReference type="PANTHER" id="PTHR23140:SF0">
    <property type="entry name" value="U2 SNRNP-ASSOCIATED SURP MOTIF-CONTAINING PROTEIN"/>
    <property type="match status" value="1"/>
</dbReference>
<dbReference type="GO" id="GO:0005634">
    <property type="term" value="C:nucleus"/>
    <property type="evidence" value="ECO:0000318"/>
    <property type="project" value="GO_Central"/>
</dbReference>
<dbReference type="GO" id="GO:0006397">
    <property type="term" value="P:mRNA processing"/>
    <property type="evidence" value="ECO:0007669"/>
    <property type="project" value="UniProtKB-KW"/>
</dbReference>
<protein>
    <submittedName>
        <fullName evidence="9">Putative RNA binding protein</fullName>
    </submittedName>
</protein>
<dbReference type="InterPro" id="IPR035967">
    <property type="entry name" value="SWAP/Surp_sf"/>
</dbReference>
<dbReference type="InterPro" id="IPR000504">
    <property type="entry name" value="RRM_dom"/>
</dbReference>
<comment type="caution">
    <text evidence="9">The sequence shown here is derived from an EMBL/GenBank/DDBJ whole genome shotgun (WGS) entry which is preliminary data.</text>
</comment>
<dbReference type="Pfam" id="PF00076">
    <property type="entry name" value="RRM_1"/>
    <property type="match status" value="1"/>
</dbReference>
<dbReference type="SMART" id="SM00360">
    <property type="entry name" value="RRM"/>
    <property type="match status" value="1"/>
</dbReference>
<feature type="compositionally biased region" description="Basic and acidic residues" evidence="4">
    <location>
        <begin position="15"/>
        <end position="39"/>
    </location>
</feature>
<feature type="compositionally biased region" description="Polar residues" evidence="4">
    <location>
        <begin position="700"/>
        <end position="712"/>
    </location>
</feature>
<feature type="compositionally biased region" description="Basic and acidic residues" evidence="4">
    <location>
        <begin position="736"/>
        <end position="746"/>
    </location>
</feature>
<dbReference type="InterPro" id="IPR035979">
    <property type="entry name" value="RBD_domain_sf"/>
</dbReference>
<dbReference type="AlphaFoldDB" id="A0A0K9PYT5"/>
<dbReference type="Gene3D" id="1.10.10.790">
    <property type="entry name" value="Surp module"/>
    <property type="match status" value="1"/>
</dbReference>
<gene>
    <name evidence="9" type="ORF">ZOSMA_14G01650</name>
</gene>
<dbReference type="PROSITE" id="PS50102">
    <property type="entry name" value="RRM"/>
    <property type="match status" value="1"/>
</dbReference>
<name>A0A0K9PYT5_ZOSMR</name>
<accession>A0A0K9PYT5</accession>
<dbReference type="PANTHER" id="PTHR23140">
    <property type="entry name" value="RNA PROCESSING PROTEIN LD23810P"/>
    <property type="match status" value="1"/>
</dbReference>
<dbReference type="Gene3D" id="3.30.70.330">
    <property type="match status" value="1"/>
</dbReference>
<dbReference type="InterPro" id="IPR003034">
    <property type="entry name" value="SAP_dom"/>
</dbReference>
<dbReference type="InterPro" id="IPR008942">
    <property type="entry name" value="ENTH_VHS"/>
</dbReference>
<evidence type="ECO:0000259" key="8">
    <source>
        <dbReference type="PROSITE" id="PS51391"/>
    </source>
</evidence>
<dbReference type="PROSITE" id="PS50800">
    <property type="entry name" value="SAP"/>
    <property type="match status" value="1"/>
</dbReference>
<feature type="domain" description="RRM" evidence="5">
    <location>
        <begin position="186"/>
        <end position="267"/>
    </location>
</feature>
<organism evidence="9 10">
    <name type="scientific">Zostera marina</name>
    <name type="common">Eelgrass</name>
    <dbReference type="NCBI Taxonomy" id="29655"/>
    <lineage>
        <taxon>Eukaryota</taxon>
        <taxon>Viridiplantae</taxon>
        <taxon>Streptophyta</taxon>
        <taxon>Embryophyta</taxon>
        <taxon>Tracheophyta</taxon>
        <taxon>Spermatophyta</taxon>
        <taxon>Magnoliopsida</taxon>
        <taxon>Liliopsida</taxon>
        <taxon>Zosteraceae</taxon>
        <taxon>Zostera</taxon>
    </lineage>
</organism>
<dbReference type="Gene3D" id="1.25.40.90">
    <property type="match status" value="1"/>
</dbReference>
<feature type="region of interest" description="Disordered" evidence="4">
    <location>
        <begin position="1"/>
        <end position="158"/>
    </location>
</feature>
<evidence type="ECO:0000256" key="4">
    <source>
        <dbReference type="SAM" id="MobiDB-lite"/>
    </source>
</evidence>
<keyword evidence="1" id="KW-0507">mRNA processing</keyword>
<evidence type="ECO:0000256" key="2">
    <source>
        <dbReference type="ARBA" id="ARBA00022884"/>
    </source>
</evidence>
<feature type="region of interest" description="Disordered" evidence="4">
    <location>
        <begin position="700"/>
        <end position="789"/>
    </location>
</feature>
<feature type="compositionally biased region" description="Basic and acidic residues" evidence="4">
    <location>
        <begin position="98"/>
        <end position="151"/>
    </location>
</feature>
<feature type="compositionally biased region" description="Basic residues" evidence="4">
    <location>
        <begin position="761"/>
        <end position="770"/>
    </location>
</feature>
<dbReference type="SMART" id="SM00648">
    <property type="entry name" value="SWAP"/>
    <property type="match status" value="1"/>
</dbReference>
<evidence type="ECO:0000256" key="3">
    <source>
        <dbReference type="PROSITE-ProRule" id="PRU00176"/>
    </source>
</evidence>
<dbReference type="STRING" id="29655.A0A0K9PYT5"/>
<dbReference type="Pfam" id="PF04818">
    <property type="entry name" value="CID"/>
    <property type="match status" value="1"/>
</dbReference>
<feature type="domain" description="SAP" evidence="7">
    <location>
        <begin position="623"/>
        <end position="657"/>
    </location>
</feature>
<evidence type="ECO:0000259" key="5">
    <source>
        <dbReference type="PROSITE" id="PS50102"/>
    </source>
</evidence>
<dbReference type="OrthoDB" id="377209at2759"/>
<dbReference type="InterPro" id="IPR035009">
    <property type="entry name" value="SR140_RRM"/>
</dbReference>
<dbReference type="PROSITE" id="PS51391">
    <property type="entry name" value="CID"/>
    <property type="match status" value="1"/>
</dbReference>
<evidence type="ECO:0000256" key="1">
    <source>
        <dbReference type="ARBA" id="ARBA00022664"/>
    </source>
</evidence>
<dbReference type="SUPFAM" id="SSF48464">
    <property type="entry name" value="ENTH/VHS domain"/>
    <property type="match status" value="1"/>
</dbReference>
<dbReference type="SUPFAM" id="SSF109905">
    <property type="entry name" value="Surp module (SWAP domain)"/>
    <property type="match status" value="1"/>
</dbReference>
<keyword evidence="10" id="KW-1185">Reference proteome</keyword>
<dbReference type="PROSITE" id="PS50128">
    <property type="entry name" value="SURP"/>
    <property type="match status" value="1"/>
</dbReference>
<dbReference type="InterPro" id="IPR051485">
    <property type="entry name" value="SR-CTD_assoc_factor"/>
</dbReference>
<feature type="compositionally biased region" description="Low complexity" evidence="4">
    <location>
        <begin position="750"/>
        <end position="760"/>
    </location>
</feature>
<proteinExistence type="predicted"/>
<reference evidence="10" key="1">
    <citation type="journal article" date="2016" name="Nature">
        <title>The genome of the seagrass Zostera marina reveals angiosperm adaptation to the sea.</title>
        <authorList>
            <person name="Olsen J.L."/>
            <person name="Rouze P."/>
            <person name="Verhelst B."/>
            <person name="Lin Y.-C."/>
            <person name="Bayer T."/>
            <person name="Collen J."/>
            <person name="Dattolo E."/>
            <person name="De Paoli E."/>
            <person name="Dittami S."/>
            <person name="Maumus F."/>
            <person name="Michel G."/>
            <person name="Kersting A."/>
            <person name="Lauritano C."/>
            <person name="Lohaus R."/>
            <person name="Toepel M."/>
            <person name="Tonon T."/>
            <person name="Vanneste K."/>
            <person name="Amirebrahimi M."/>
            <person name="Brakel J."/>
            <person name="Bostroem C."/>
            <person name="Chovatia M."/>
            <person name="Grimwood J."/>
            <person name="Jenkins J.W."/>
            <person name="Jueterbock A."/>
            <person name="Mraz A."/>
            <person name="Stam W.T."/>
            <person name="Tice H."/>
            <person name="Bornberg-Bauer E."/>
            <person name="Green P.J."/>
            <person name="Pearson G.A."/>
            <person name="Procaccini G."/>
            <person name="Duarte C.M."/>
            <person name="Schmutz J."/>
            <person name="Reusch T.B.H."/>
            <person name="Van de Peer Y."/>
        </authorList>
    </citation>
    <scope>NUCLEOTIDE SEQUENCE [LARGE SCALE GENOMIC DNA]</scope>
    <source>
        <strain evidence="10">cv. Finnish</strain>
    </source>
</reference>
<dbReference type="InterPro" id="IPR006569">
    <property type="entry name" value="CID_dom"/>
</dbReference>
<dbReference type="Pfam" id="PF01805">
    <property type="entry name" value="Surp"/>
    <property type="match status" value="1"/>
</dbReference>
<dbReference type="Proteomes" id="UP000036987">
    <property type="component" value="Unassembled WGS sequence"/>
</dbReference>
<dbReference type="InterPro" id="IPR000061">
    <property type="entry name" value="Surp"/>
</dbReference>
<dbReference type="EMBL" id="LFYR01000585">
    <property type="protein sequence ID" value="KMZ73400.1"/>
    <property type="molecule type" value="Genomic_DNA"/>
</dbReference>
<dbReference type="GO" id="GO:0003723">
    <property type="term" value="F:RNA binding"/>
    <property type="evidence" value="ECO:0000318"/>
    <property type="project" value="GO_Central"/>
</dbReference>
<sequence length="789" mass="88641">MNSFSIVRKKTPFQKHKEEEQAKKKRDKEENERLYREFVESFEGDGNAPGSKTFVRGGTINPNEKLKNSSEGGVSKDGISVPKKGSRYTPSFIPPPMETKRRESDKKEEKPREKEKGKTRNIDKFMEELKNEQDRRDKRNQERAQLREGRQSDSSASISHFDEMLDDFDSSGKFPGSFDDGDPQTTNLYVGNLSPQVDENFLLRTFGRFGPIASVKIMWPRKEEEKRRERNCGFVSFMNRSNGQAAKDEMQGINVYGYDLKIGWGKSVSLPSQALPVPPPGQMAIRNKEGDTVVLSGSSGLPVTSVTGQNSELLVTPNVPDIVVVPPNNDHLRHIIDTTSLYVLDGGCAFEQVIMERGRGNQTFSFLFDLGSEEHTYYIWRLYSFAQGDTLKRWRTEPFIMLTGSGRWIPPPLSHVQSPEHDKQSNATFAAGRSRRVELECTLTDLQRDEFEDILRGLTLERSFIKEAMGFALDNADSAGEIVEVLAESLTLKETLIPTKVARLMLVSDILHNSSASVRNASAYRTNFEAILPDIMESFNDLYHSITGRITAEALKERVLKVLQVWADWFLFSDAYVNGLKTTFLRPNNSGVIPFHSLSEDALDIKTNIIVKENSEGAATKELSSLPLVELERRCRHNGLSLYGGREMMIARLLNLMDVEKVSGLDCDDVKKYAREDTVIVASGSSTGWSDHDEKVLIPNKSSVTTSSSFPDQTEIGPISDKTGISESVLSGSKWAHLDDSDDDKKGSRRFGLSYSSSKSRGSRKRHHSRSCSPEKKLSVSNRKKRTLI</sequence>
<keyword evidence="2 3" id="KW-0694">RNA-binding</keyword>